<sequence length="67" mass="7778">MVEAGVLPEVAERCLNHTEENKVKRIYQRYSYALEMKRAWQVLGERLELLTLPGGDNVISVNFKRQS</sequence>
<gene>
    <name evidence="1" type="ORF">ACFQDL_18475</name>
</gene>
<evidence type="ECO:0000313" key="1">
    <source>
        <dbReference type="EMBL" id="MFC6671826.1"/>
    </source>
</evidence>
<comment type="caution">
    <text evidence="1">The sequence shown here is derived from an EMBL/GenBank/DDBJ whole genome shotgun (WGS) entry which is preliminary data.</text>
</comment>
<protein>
    <recommendedName>
        <fullName evidence="3">Tyr recombinase domain-containing protein</fullName>
    </recommendedName>
</protein>
<dbReference type="RefSeq" id="WP_379910314.1">
    <property type="nucleotide sequence ID" value="NZ_JBHSWE010000001.1"/>
</dbReference>
<evidence type="ECO:0000313" key="2">
    <source>
        <dbReference type="Proteomes" id="UP001596422"/>
    </source>
</evidence>
<proteinExistence type="predicted"/>
<keyword evidence="2" id="KW-1185">Reference proteome</keyword>
<accession>A0ABW2A380</accession>
<reference evidence="2" key="1">
    <citation type="journal article" date="2019" name="Int. J. Syst. Evol. Microbiol.">
        <title>The Global Catalogue of Microorganisms (GCM) 10K type strain sequencing project: providing services to taxonomists for standard genome sequencing and annotation.</title>
        <authorList>
            <consortium name="The Broad Institute Genomics Platform"/>
            <consortium name="The Broad Institute Genome Sequencing Center for Infectious Disease"/>
            <person name="Wu L."/>
            <person name="Ma J."/>
        </authorList>
    </citation>
    <scope>NUCLEOTIDE SEQUENCE [LARGE SCALE GENOMIC DNA]</scope>
    <source>
        <strain evidence="2">NBRC 111756</strain>
    </source>
</reference>
<dbReference type="EMBL" id="JBHSWE010000001">
    <property type="protein sequence ID" value="MFC6671826.1"/>
    <property type="molecule type" value="Genomic_DNA"/>
</dbReference>
<name>A0ABW2A380_9GAMM</name>
<dbReference type="Proteomes" id="UP001596422">
    <property type="component" value="Unassembled WGS sequence"/>
</dbReference>
<organism evidence="1 2">
    <name type="scientific">Marinobacterium aestuariivivens</name>
    <dbReference type="NCBI Taxonomy" id="1698799"/>
    <lineage>
        <taxon>Bacteria</taxon>
        <taxon>Pseudomonadati</taxon>
        <taxon>Pseudomonadota</taxon>
        <taxon>Gammaproteobacteria</taxon>
        <taxon>Oceanospirillales</taxon>
        <taxon>Oceanospirillaceae</taxon>
        <taxon>Marinobacterium</taxon>
    </lineage>
</organism>
<evidence type="ECO:0008006" key="3">
    <source>
        <dbReference type="Google" id="ProtNLM"/>
    </source>
</evidence>